<dbReference type="EMBL" id="JAUTIX010000001">
    <property type="protein sequence ID" value="MDP0397106.1"/>
    <property type="molecule type" value="Genomic_DNA"/>
</dbReference>
<comment type="caution">
    <text evidence="2">The sequence shown here is derived from an EMBL/GenBank/DDBJ whole genome shotgun (WGS) entry which is preliminary data.</text>
</comment>
<dbReference type="AlphaFoldDB" id="A0AA90NES7"/>
<dbReference type="RefSeq" id="WP_220656908.1">
    <property type="nucleotide sequence ID" value="NZ_BAAAII010000011.1"/>
</dbReference>
<sequence length="137" mass="14338">MRIPVIAAVDAVLVVLFATIGRFNHGESLSPAGIGETAWPFLLALAVGWAFAYVLSAIRGHEPGQAQTFAPGRVFPEGVIIWVSTVAVGMTARGLLTNDGVQVSFVIVAAIVLAVFLLGWRAIAQVVLSRRSAAVGD</sequence>
<keyword evidence="1" id="KW-1133">Transmembrane helix</keyword>
<accession>A0AA90NES7</accession>
<organism evidence="2 3">
    <name type="scientific">Tsukamurella strandjordii</name>
    <dbReference type="NCBI Taxonomy" id="147577"/>
    <lineage>
        <taxon>Bacteria</taxon>
        <taxon>Bacillati</taxon>
        <taxon>Actinomycetota</taxon>
        <taxon>Actinomycetes</taxon>
        <taxon>Mycobacteriales</taxon>
        <taxon>Tsukamurellaceae</taxon>
        <taxon>Tsukamurella</taxon>
    </lineage>
</organism>
<feature type="transmembrane region" description="Helical" evidence="1">
    <location>
        <begin position="37"/>
        <end position="58"/>
    </location>
</feature>
<reference evidence="2" key="1">
    <citation type="submission" date="2023-08" db="EMBL/GenBank/DDBJ databases">
        <title>The draft genome of Tsukamurella strandjordii strain 050030.</title>
        <authorList>
            <person name="Zhao F."/>
            <person name="Feng Y."/>
            <person name="Zong Z."/>
        </authorList>
    </citation>
    <scope>NUCLEOTIDE SEQUENCE</scope>
    <source>
        <strain evidence="2">050030</strain>
    </source>
</reference>
<keyword evidence="1" id="KW-0472">Membrane</keyword>
<dbReference type="InterPro" id="IPR021414">
    <property type="entry name" value="DUF3054"/>
</dbReference>
<protein>
    <submittedName>
        <fullName evidence="2">DUF3054 domain-containing protein</fullName>
    </submittedName>
</protein>
<feature type="transmembrane region" description="Helical" evidence="1">
    <location>
        <begin position="7"/>
        <end position="25"/>
    </location>
</feature>
<proteinExistence type="predicted"/>
<feature type="transmembrane region" description="Helical" evidence="1">
    <location>
        <begin position="79"/>
        <end position="96"/>
    </location>
</feature>
<evidence type="ECO:0000313" key="3">
    <source>
        <dbReference type="Proteomes" id="UP001178281"/>
    </source>
</evidence>
<gene>
    <name evidence="2" type="ORF">Q7X28_04125</name>
</gene>
<dbReference type="PANTHER" id="PTHR35283">
    <property type="entry name" value="T12C22.21 PROTEIN"/>
    <property type="match status" value="1"/>
</dbReference>
<name>A0AA90NES7_9ACTN</name>
<feature type="transmembrane region" description="Helical" evidence="1">
    <location>
        <begin position="102"/>
        <end position="123"/>
    </location>
</feature>
<keyword evidence="3" id="KW-1185">Reference proteome</keyword>
<dbReference type="PANTHER" id="PTHR35283:SF3">
    <property type="entry name" value="T12C22.21 PROTEIN"/>
    <property type="match status" value="1"/>
</dbReference>
<evidence type="ECO:0000313" key="2">
    <source>
        <dbReference type="EMBL" id="MDP0397106.1"/>
    </source>
</evidence>
<dbReference type="Pfam" id="PF11255">
    <property type="entry name" value="DUF3054"/>
    <property type="match status" value="1"/>
</dbReference>
<dbReference type="Proteomes" id="UP001178281">
    <property type="component" value="Unassembled WGS sequence"/>
</dbReference>
<keyword evidence="1" id="KW-0812">Transmembrane</keyword>
<evidence type="ECO:0000256" key="1">
    <source>
        <dbReference type="SAM" id="Phobius"/>
    </source>
</evidence>